<name>A0A1F5VL01_9BACT</name>
<proteinExistence type="predicted"/>
<protein>
    <submittedName>
        <fullName evidence="1">Uncharacterized protein</fullName>
    </submittedName>
</protein>
<gene>
    <name evidence="1" type="ORF">A2Y62_15325</name>
</gene>
<accession>A0A1F5VL01</accession>
<dbReference type="AlphaFoldDB" id="A0A1F5VL01"/>
<evidence type="ECO:0000313" key="1">
    <source>
        <dbReference type="EMBL" id="OGF64040.1"/>
    </source>
</evidence>
<evidence type="ECO:0000313" key="2">
    <source>
        <dbReference type="Proteomes" id="UP000178943"/>
    </source>
</evidence>
<comment type="caution">
    <text evidence="1">The sequence shown here is derived from an EMBL/GenBank/DDBJ whole genome shotgun (WGS) entry which is preliminary data.</text>
</comment>
<reference evidence="1 2" key="1">
    <citation type="journal article" date="2016" name="Nat. Commun.">
        <title>Thousands of microbial genomes shed light on interconnected biogeochemical processes in an aquifer system.</title>
        <authorList>
            <person name="Anantharaman K."/>
            <person name="Brown C.T."/>
            <person name="Hug L.A."/>
            <person name="Sharon I."/>
            <person name="Castelle C.J."/>
            <person name="Probst A.J."/>
            <person name="Thomas B.C."/>
            <person name="Singh A."/>
            <person name="Wilkins M.J."/>
            <person name="Karaoz U."/>
            <person name="Brodie E.L."/>
            <person name="Williams K.H."/>
            <person name="Hubbard S.S."/>
            <person name="Banfield J.F."/>
        </authorList>
    </citation>
    <scope>NUCLEOTIDE SEQUENCE [LARGE SCALE GENOMIC DNA]</scope>
</reference>
<organism evidence="1 2">
    <name type="scientific">Candidatus Fischerbacteria bacterium RBG_13_37_8</name>
    <dbReference type="NCBI Taxonomy" id="1817863"/>
    <lineage>
        <taxon>Bacteria</taxon>
        <taxon>Candidatus Fischeribacteriota</taxon>
    </lineage>
</organism>
<dbReference type="Proteomes" id="UP000178943">
    <property type="component" value="Unassembled WGS sequence"/>
</dbReference>
<dbReference type="EMBL" id="MFGW01000141">
    <property type="protein sequence ID" value="OGF64040.1"/>
    <property type="molecule type" value="Genomic_DNA"/>
</dbReference>
<sequence>MGTGEWGLGTGDWGLGTGDWGLGTGEWGPAKNFQLNIPKKEEFRTTETCCLLEHQRNIRKEYNHNTFHSHFSRLEQNILCGSPFPSPQSPVPIPLPTVP</sequence>
<dbReference type="STRING" id="1817863.A2Y62_15325"/>